<dbReference type="EMBL" id="BGZK01000325">
    <property type="protein sequence ID" value="GBP36936.1"/>
    <property type="molecule type" value="Genomic_DNA"/>
</dbReference>
<gene>
    <name evidence="2" type="ORF">EVAR_23239_1</name>
</gene>
<keyword evidence="1" id="KW-0812">Transmembrane</keyword>
<dbReference type="AlphaFoldDB" id="A0A4C1VDP5"/>
<comment type="caution">
    <text evidence="2">The sequence shown here is derived from an EMBL/GenBank/DDBJ whole genome shotgun (WGS) entry which is preliminary data.</text>
</comment>
<keyword evidence="1" id="KW-0472">Membrane</keyword>
<dbReference type="OrthoDB" id="10017160at2759"/>
<keyword evidence="1" id="KW-1133">Transmembrane helix</keyword>
<name>A0A4C1VDP5_EUMVA</name>
<accession>A0A4C1VDP5</accession>
<dbReference type="Proteomes" id="UP000299102">
    <property type="component" value="Unassembled WGS sequence"/>
</dbReference>
<feature type="transmembrane region" description="Helical" evidence="1">
    <location>
        <begin position="34"/>
        <end position="53"/>
    </location>
</feature>
<sequence>MFSVKASRGKWRKMPERRLCPAASFEREDRALEVGAGSLFWASFICLICYLLFDSRRGRLLGNWFAEYKRSRVNLRDEFRDGRPSTAVNNKNIDVAYSKIKIDRHVTYHEIQASLRMPKFMSNIGINKYKQSYTNIWRFSSPEEAAEEYEKYVFEVTGEE</sequence>
<protein>
    <submittedName>
        <fullName evidence="2">Uncharacterized protein</fullName>
    </submittedName>
</protein>
<reference evidence="2 3" key="1">
    <citation type="journal article" date="2019" name="Commun. Biol.">
        <title>The bagworm genome reveals a unique fibroin gene that provides high tensile strength.</title>
        <authorList>
            <person name="Kono N."/>
            <person name="Nakamura H."/>
            <person name="Ohtoshi R."/>
            <person name="Tomita M."/>
            <person name="Numata K."/>
            <person name="Arakawa K."/>
        </authorList>
    </citation>
    <scope>NUCLEOTIDE SEQUENCE [LARGE SCALE GENOMIC DNA]</scope>
</reference>
<evidence type="ECO:0000256" key="1">
    <source>
        <dbReference type="SAM" id="Phobius"/>
    </source>
</evidence>
<keyword evidence="3" id="KW-1185">Reference proteome</keyword>
<evidence type="ECO:0000313" key="3">
    <source>
        <dbReference type="Proteomes" id="UP000299102"/>
    </source>
</evidence>
<organism evidence="2 3">
    <name type="scientific">Eumeta variegata</name>
    <name type="common">Bagworm moth</name>
    <name type="synonym">Eumeta japonica</name>
    <dbReference type="NCBI Taxonomy" id="151549"/>
    <lineage>
        <taxon>Eukaryota</taxon>
        <taxon>Metazoa</taxon>
        <taxon>Ecdysozoa</taxon>
        <taxon>Arthropoda</taxon>
        <taxon>Hexapoda</taxon>
        <taxon>Insecta</taxon>
        <taxon>Pterygota</taxon>
        <taxon>Neoptera</taxon>
        <taxon>Endopterygota</taxon>
        <taxon>Lepidoptera</taxon>
        <taxon>Glossata</taxon>
        <taxon>Ditrysia</taxon>
        <taxon>Tineoidea</taxon>
        <taxon>Psychidae</taxon>
        <taxon>Oiketicinae</taxon>
        <taxon>Eumeta</taxon>
    </lineage>
</organism>
<evidence type="ECO:0000313" key="2">
    <source>
        <dbReference type="EMBL" id="GBP36936.1"/>
    </source>
</evidence>
<proteinExistence type="predicted"/>